<sequence>MFPINVTREGGQILAVIFAREEDTEACVKSLKAFGEGFMTYEYETHKCTTSSLDTFKVCSVSCVNATYYIQKSQGSKMFVILRYNHVWKSRCLINLNSYDKFLKSIKKTCNGSFDVYHCRELITRDTFDKFIDKLGLEKLYALEIE</sequence>
<accession>A0A1V0SF55</accession>
<dbReference type="EMBL" id="KY684103">
    <property type="protein sequence ID" value="ARF10359.1"/>
    <property type="molecule type" value="Genomic_DNA"/>
</dbReference>
<name>A0A1V0SF55_9VIRU</name>
<proteinExistence type="predicted"/>
<organism evidence="1">
    <name type="scientific">Hokovirus HKV1</name>
    <dbReference type="NCBI Taxonomy" id="1977638"/>
    <lineage>
        <taxon>Viruses</taxon>
        <taxon>Varidnaviria</taxon>
        <taxon>Bamfordvirae</taxon>
        <taxon>Nucleocytoviricota</taxon>
        <taxon>Megaviricetes</taxon>
        <taxon>Imitervirales</taxon>
        <taxon>Mimiviridae</taxon>
        <taxon>Klosneuvirinae</taxon>
        <taxon>Hokovirus</taxon>
    </lineage>
</organism>
<gene>
    <name evidence="1" type="ORF">Hokovirus_1_238</name>
</gene>
<protein>
    <submittedName>
        <fullName evidence="1">Uncharacterized protein</fullName>
    </submittedName>
</protein>
<reference evidence="1" key="1">
    <citation type="journal article" date="2017" name="Science">
        <title>Giant viruses with an expanded complement of translation system components.</title>
        <authorList>
            <person name="Schulz F."/>
            <person name="Yutin N."/>
            <person name="Ivanova N.N."/>
            <person name="Ortega D.R."/>
            <person name="Lee T.K."/>
            <person name="Vierheilig J."/>
            <person name="Daims H."/>
            <person name="Horn M."/>
            <person name="Wagner M."/>
            <person name="Jensen G.J."/>
            <person name="Kyrpides N.C."/>
            <person name="Koonin E.V."/>
            <person name="Woyke T."/>
        </authorList>
    </citation>
    <scope>NUCLEOTIDE SEQUENCE</scope>
    <source>
        <strain evidence="1">HKV1</strain>
    </source>
</reference>
<evidence type="ECO:0000313" key="1">
    <source>
        <dbReference type="EMBL" id="ARF10359.1"/>
    </source>
</evidence>